<reference evidence="1 2" key="1">
    <citation type="journal article" date="2016" name="Appl. Microbiol. Biotechnol.">
        <title>Characterization of T-DNA insertion mutants with decreased virulence in the entomopathogenic fungus Beauveria bassiana JEF-007.</title>
        <authorList>
            <person name="Kim S."/>
            <person name="Lee S.J."/>
            <person name="Nai Y.S."/>
            <person name="Yu J.S."/>
            <person name="Lee M.R."/>
            <person name="Yang Y.T."/>
            <person name="Kim J.S."/>
        </authorList>
    </citation>
    <scope>NUCLEOTIDE SEQUENCE [LARGE SCALE GENOMIC DNA]</scope>
    <source>
        <strain evidence="1 2">JEF-007</strain>
    </source>
</reference>
<gene>
    <name evidence="1" type="ORF">BM221_006191</name>
</gene>
<evidence type="ECO:0000313" key="2">
    <source>
        <dbReference type="Proteomes" id="UP000235728"/>
    </source>
</evidence>
<sequence>MYTWAGYRPKYRKLPSLSDLLVINITHVMTAIDFAATDEFLSSSAYSVHSLHYLPTALQLTFIAALTISIDLSDTFATEMQLSRTF</sequence>
<protein>
    <submittedName>
        <fullName evidence="1">Uncharacterized protein</fullName>
    </submittedName>
</protein>
<organism evidence="1 2">
    <name type="scientific">Beauveria bassiana</name>
    <name type="common">White muscardine disease fungus</name>
    <name type="synonym">Tritirachium shiotae</name>
    <dbReference type="NCBI Taxonomy" id="176275"/>
    <lineage>
        <taxon>Eukaryota</taxon>
        <taxon>Fungi</taxon>
        <taxon>Dikarya</taxon>
        <taxon>Ascomycota</taxon>
        <taxon>Pezizomycotina</taxon>
        <taxon>Sordariomycetes</taxon>
        <taxon>Hypocreomycetidae</taxon>
        <taxon>Hypocreales</taxon>
        <taxon>Cordycipitaceae</taxon>
        <taxon>Beauveria</taxon>
    </lineage>
</organism>
<dbReference type="AlphaFoldDB" id="A0A2N6NL63"/>
<proteinExistence type="predicted"/>
<dbReference type="EMBL" id="MRVG01000006">
    <property type="protein sequence ID" value="PMB68015.1"/>
    <property type="molecule type" value="Genomic_DNA"/>
</dbReference>
<accession>A0A2N6NL63</accession>
<name>A0A2N6NL63_BEABA</name>
<evidence type="ECO:0000313" key="1">
    <source>
        <dbReference type="EMBL" id="PMB68015.1"/>
    </source>
</evidence>
<dbReference type="Proteomes" id="UP000235728">
    <property type="component" value="Unassembled WGS sequence"/>
</dbReference>
<comment type="caution">
    <text evidence="1">The sequence shown here is derived from an EMBL/GenBank/DDBJ whole genome shotgun (WGS) entry which is preliminary data.</text>
</comment>